<evidence type="ECO:0000259" key="1">
    <source>
        <dbReference type="Pfam" id="PF08387"/>
    </source>
</evidence>
<dbReference type="EMBL" id="JBGMDY010000006">
    <property type="protein sequence ID" value="KAL2331263.1"/>
    <property type="molecule type" value="Genomic_DNA"/>
</dbReference>
<gene>
    <name evidence="2" type="ORF">Fmac_018844</name>
</gene>
<organism evidence="2 3">
    <name type="scientific">Flemingia macrophylla</name>
    <dbReference type="NCBI Taxonomy" id="520843"/>
    <lineage>
        <taxon>Eukaryota</taxon>
        <taxon>Viridiplantae</taxon>
        <taxon>Streptophyta</taxon>
        <taxon>Embryophyta</taxon>
        <taxon>Tracheophyta</taxon>
        <taxon>Spermatophyta</taxon>
        <taxon>Magnoliopsida</taxon>
        <taxon>eudicotyledons</taxon>
        <taxon>Gunneridae</taxon>
        <taxon>Pentapetalae</taxon>
        <taxon>rosids</taxon>
        <taxon>fabids</taxon>
        <taxon>Fabales</taxon>
        <taxon>Fabaceae</taxon>
        <taxon>Papilionoideae</taxon>
        <taxon>50 kb inversion clade</taxon>
        <taxon>NPAAA clade</taxon>
        <taxon>indigoferoid/millettioid clade</taxon>
        <taxon>Phaseoleae</taxon>
        <taxon>Flemingia</taxon>
    </lineage>
</organism>
<dbReference type="Pfam" id="PF08387">
    <property type="entry name" value="FBD"/>
    <property type="match status" value="1"/>
</dbReference>
<comment type="caution">
    <text evidence="2">The sequence shown here is derived from an EMBL/GenBank/DDBJ whole genome shotgun (WGS) entry which is preliminary data.</text>
</comment>
<dbReference type="PANTHER" id="PTHR31900">
    <property type="entry name" value="F-BOX/RNI SUPERFAMILY PROTEIN-RELATED"/>
    <property type="match status" value="1"/>
</dbReference>
<dbReference type="InterPro" id="IPR050232">
    <property type="entry name" value="FBL13/AtMIF1-like"/>
</dbReference>
<accession>A0ABD1M6T0</accession>
<name>A0ABD1M6T0_9FABA</name>
<proteinExistence type="predicted"/>
<sequence length="398" mass="46057">MNRNGVINELRFNDMLCKTYKENKTCFVQFVNSVPHRLNASTIQSLSLSLKLKHDSRHVNDLISAVLNRGVKDLCIKSSKIIDIDMHSLLKSPNLEKLVLYMDGLVIRVPTIFCLPSLTVLDLFRITLTCDPSNRLQNLNLNLPVLRTYEAHDCTWLKFMDVTFEVPLLEVLSIKHTRLLKFSELRTKIKFRATRLTQFTYDSYMLEDTFSLELDPSSANITSVNIHPRKFEGENVHTTALLAYKLLKQFHSNMERVEFKRSAILYLVKDSLVTDSLKFEMLSYLELEHVRGEILLMFFKWTPFLKTLILQVLINFEEELLDSQLVPPCFESNLQEVHFGRLNGDEHEMRFLKYVLENALVLETAKVSQNFESIAADSVDDTSSQKKMKVVKSPKAQI</sequence>
<dbReference type="Proteomes" id="UP001603857">
    <property type="component" value="Unassembled WGS sequence"/>
</dbReference>
<protein>
    <recommendedName>
        <fullName evidence="1">FBD domain-containing protein</fullName>
    </recommendedName>
</protein>
<dbReference type="PANTHER" id="PTHR31900:SF32">
    <property type="entry name" value="F-BOX_RNI_FBD-LIKE DOMAIN PROTEIN"/>
    <property type="match status" value="1"/>
</dbReference>
<dbReference type="InterPro" id="IPR006566">
    <property type="entry name" value="FBD"/>
</dbReference>
<dbReference type="SUPFAM" id="SSF52047">
    <property type="entry name" value="RNI-like"/>
    <property type="match status" value="1"/>
</dbReference>
<evidence type="ECO:0000313" key="2">
    <source>
        <dbReference type="EMBL" id="KAL2331263.1"/>
    </source>
</evidence>
<keyword evidence="3" id="KW-1185">Reference proteome</keyword>
<dbReference type="AlphaFoldDB" id="A0ABD1M6T0"/>
<reference evidence="2 3" key="1">
    <citation type="submission" date="2024-08" db="EMBL/GenBank/DDBJ databases">
        <title>Insights into the chromosomal genome structure of Flemingia macrophylla.</title>
        <authorList>
            <person name="Ding Y."/>
            <person name="Zhao Y."/>
            <person name="Bi W."/>
            <person name="Wu M."/>
            <person name="Zhao G."/>
            <person name="Gong Y."/>
            <person name="Li W."/>
            <person name="Zhang P."/>
        </authorList>
    </citation>
    <scope>NUCLEOTIDE SEQUENCE [LARGE SCALE GENOMIC DNA]</scope>
    <source>
        <strain evidence="2">DYQJB</strain>
        <tissue evidence="2">Leaf</tissue>
    </source>
</reference>
<feature type="domain" description="FBD" evidence="1">
    <location>
        <begin position="325"/>
        <end position="366"/>
    </location>
</feature>
<evidence type="ECO:0000313" key="3">
    <source>
        <dbReference type="Proteomes" id="UP001603857"/>
    </source>
</evidence>